<gene>
    <name evidence="3" type="primary">mhpD</name>
    <name evidence="3" type="ORF">AOPFMNJM_3251</name>
</gene>
<sequence length="265" mass="27179">MGRLGVPPLPNHALATRLADAYRAGTTVVLAAGDVPESLDAAEAIQDAWMASLGTSHAYKLGATIPAVREALNLPRSFYAPVPDDRLFRDGAAVPMAIARQTGVECEYAFRLARDLLPGPDALGEDEIAAAFDAILPAIEIPGTRYGRLAEYGGAALVADAGALGALVVGEPVTGLDPRALGAAPVRLSVDGTTVAEGSGAVMDGGAFGPIHAFVNRARARGRTLRAGEVVVTGSCTGYEVVARGPTIAAHFEALGRSVSLRFAP</sequence>
<reference evidence="3" key="2">
    <citation type="submission" date="2021-08" db="EMBL/GenBank/DDBJ databases">
        <authorList>
            <person name="Tani A."/>
            <person name="Ola A."/>
            <person name="Ogura Y."/>
            <person name="Katsura K."/>
            <person name="Hayashi T."/>
        </authorList>
    </citation>
    <scope>NUCLEOTIDE SEQUENCE</scope>
    <source>
        <strain evidence="3">LMG 23639</strain>
    </source>
</reference>
<dbReference type="InterPro" id="IPR050772">
    <property type="entry name" value="Hydratase-Decarb/MhpD_sf"/>
</dbReference>
<evidence type="ECO:0000313" key="4">
    <source>
        <dbReference type="Proteomes" id="UP001055102"/>
    </source>
</evidence>
<reference evidence="3" key="1">
    <citation type="journal article" date="2021" name="Front. Microbiol.">
        <title>Comprehensive Comparative Genomics and Phenotyping of Methylobacterium Species.</title>
        <authorList>
            <person name="Alessa O."/>
            <person name="Ogura Y."/>
            <person name="Fujitani Y."/>
            <person name="Takami H."/>
            <person name="Hayashi T."/>
            <person name="Sahin N."/>
            <person name="Tani A."/>
        </authorList>
    </citation>
    <scope>NUCLEOTIDE SEQUENCE</scope>
    <source>
        <strain evidence="3">LMG 23639</strain>
    </source>
</reference>
<organism evidence="3 4">
    <name type="scientific">Methylobacterium jeotgali</name>
    <dbReference type="NCBI Taxonomy" id="381630"/>
    <lineage>
        <taxon>Bacteria</taxon>
        <taxon>Pseudomonadati</taxon>
        <taxon>Pseudomonadota</taxon>
        <taxon>Alphaproteobacteria</taxon>
        <taxon>Hyphomicrobiales</taxon>
        <taxon>Methylobacteriaceae</taxon>
        <taxon>Methylobacterium</taxon>
    </lineage>
</organism>
<evidence type="ECO:0000256" key="1">
    <source>
        <dbReference type="ARBA" id="ARBA00023239"/>
    </source>
</evidence>
<dbReference type="SUPFAM" id="SSF56529">
    <property type="entry name" value="FAH"/>
    <property type="match status" value="1"/>
</dbReference>
<dbReference type="PANTHER" id="PTHR30143">
    <property type="entry name" value="ACID HYDRATASE"/>
    <property type="match status" value="1"/>
</dbReference>
<feature type="domain" description="Fumarylacetoacetase-like C-terminal" evidence="2">
    <location>
        <begin position="100"/>
        <end position="257"/>
    </location>
</feature>
<dbReference type="InterPro" id="IPR036663">
    <property type="entry name" value="Fumarylacetoacetase_C_sf"/>
</dbReference>
<dbReference type="EMBL" id="BPQR01000056">
    <property type="protein sequence ID" value="GJE07919.1"/>
    <property type="molecule type" value="Genomic_DNA"/>
</dbReference>
<dbReference type="InterPro" id="IPR011234">
    <property type="entry name" value="Fumarylacetoacetase-like_C"/>
</dbReference>
<dbReference type="PANTHER" id="PTHR30143:SF0">
    <property type="entry name" value="2-KETO-4-PENTENOATE HYDRATASE"/>
    <property type="match status" value="1"/>
</dbReference>
<protein>
    <submittedName>
        <fullName evidence="3">2-keto-4-pentenoate hydratase</fullName>
    </submittedName>
</protein>
<comment type="caution">
    <text evidence="3">The sequence shown here is derived from an EMBL/GenBank/DDBJ whole genome shotgun (WGS) entry which is preliminary data.</text>
</comment>
<evidence type="ECO:0000259" key="2">
    <source>
        <dbReference type="Pfam" id="PF01557"/>
    </source>
</evidence>
<dbReference type="Pfam" id="PF01557">
    <property type="entry name" value="FAA_hydrolase"/>
    <property type="match status" value="1"/>
</dbReference>
<keyword evidence="1" id="KW-0456">Lyase</keyword>
<accession>A0ABQ4SXJ4</accession>
<evidence type="ECO:0000313" key="3">
    <source>
        <dbReference type="EMBL" id="GJE07919.1"/>
    </source>
</evidence>
<keyword evidence="4" id="KW-1185">Reference proteome</keyword>
<dbReference type="Proteomes" id="UP001055102">
    <property type="component" value="Unassembled WGS sequence"/>
</dbReference>
<proteinExistence type="predicted"/>
<dbReference type="Gene3D" id="3.90.850.10">
    <property type="entry name" value="Fumarylacetoacetase-like, C-terminal domain"/>
    <property type="match status" value="1"/>
</dbReference>
<name>A0ABQ4SXJ4_9HYPH</name>